<comment type="caution">
    <text evidence="3">The sequence shown here is derived from an EMBL/GenBank/DDBJ whole genome shotgun (WGS) entry which is preliminary data.</text>
</comment>
<name>A0A511V5J4_9BACL</name>
<dbReference type="InterPro" id="IPR036928">
    <property type="entry name" value="AS_sf"/>
</dbReference>
<dbReference type="InterPro" id="IPR020556">
    <property type="entry name" value="Amidase_CS"/>
</dbReference>
<dbReference type="Pfam" id="PF01425">
    <property type="entry name" value="Amidase"/>
    <property type="match status" value="1"/>
</dbReference>
<evidence type="ECO:0000259" key="2">
    <source>
        <dbReference type="Pfam" id="PF01425"/>
    </source>
</evidence>
<sequence>MKRELAAKSIEELAPLLRDREVSPVEITEAVIHQTETYNKQINAYIKIDADAAMVAAKNAEKEIMDGKYRGPLHGIPMALKDIFYFKNEVATMGSKIHKDFVPSYDATVVEKLKEAGVVFTGKLNMHEYAWGATTNNPHFGPCRNPWNLEKIPGGSSGGSGAAVAADMTIASLGTDTGGSIRIPASACGIIGLKPTHGRVSKYGCFPLAWSLDHIGPMTKTVRDAAIMLEIIAGYDDKDPTCINIPTTSYTSALNGDVSKLVIGINESYFFRDVDLDVEKNVRQGIRLLEEMGARVVTVDIPALEYAELAEMITITSEASAIHHQNLIERSQDFGDDVRVLLEFGELFSAVDYLQAQQIRHQLDLDFRKAFQSVDVLITPTLPFTPPSIGQDTLTLNGKEVNFLDHVIRFTGPENITGLPAISIPCGFSNGMPVGLQIIGPAFKEDVILNVAYAIEQTNLMKSKKPDLSKTENTSM</sequence>
<dbReference type="GO" id="GO:0003824">
    <property type="term" value="F:catalytic activity"/>
    <property type="evidence" value="ECO:0007669"/>
    <property type="project" value="InterPro"/>
</dbReference>
<protein>
    <submittedName>
        <fullName evidence="3">Amidase</fullName>
    </submittedName>
</protein>
<gene>
    <name evidence="3" type="ORF">ADA01nite_16740</name>
</gene>
<evidence type="ECO:0000313" key="3">
    <source>
        <dbReference type="EMBL" id="GEN34214.1"/>
    </source>
</evidence>
<dbReference type="RefSeq" id="WP_146809494.1">
    <property type="nucleotide sequence ID" value="NZ_BJXX01000068.1"/>
</dbReference>
<dbReference type="OrthoDB" id="9811471at2"/>
<evidence type="ECO:0000256" key="1">
    <source>
        <dbReference type="ARBA" id="ARBA00009199"/>
    </source>
</evidence>
<feature type="domain" description="Amidase" evidence="2">
    <location>
        <begin position="26"/>
        <end position="449"/>
    </location>
</feature>
<accession>A0A511V5J4</accession>
<proteinExistence type="inferred from homology"/>
<dbReference type="Proteomes" id="UP000321157">
    <property type="component" value="Unassembled WGS sequence"/>
</dbReference>
<dbReference type="EMBL" id="BJXX01000068">
    <property type="protein sequence ID" value="GEN34214.1"/>
    <property type="molecule type" value="Genomic_DNA"/>
</dbReference>
<dbReference type="PANTHER" id="PTHR11895">
    <property type="entry name" value="TRANSAMIDASE"/>
    <property type="match status" value="1"/>
</dbReference>
<dbReference type="PROSITE" id="PS00571">
    <property type="entry name" value="AMIDASES"/>
    <property type="match status" value="1"/>
</dbReference>
<dbReference type="InterPro" id="IPR000120">
    <property type="entry name" value="Amidase"/>
</dbReference>
<organism evidence="3 4">
    <name type="scientific">Aneurinibacillus danicus</name>
    <dbReference type="NCBI Taxonomy" id="267746"/>
    <lineage>
        <taxon>Bacteria</taxon>
        <taxon>Bacillati</taxon>
        <taxon>Bacillota</taxon>
        <taxon>Bacilli</taxon>
        <taxon>Bacillales</taxon>
        <taxon>Paenibacillaceae</taxon>
        <taxon>Aneurinibacillus group</taxon>
        <taxon>Aneurinibacillus</taxon>
    </lineage>
</organism>
<dbReference type="InterPro" id="IPR023631">
    <property type="entry name" value="Amidase_dom"/>
</dbReference>
<evidence type="ECO:0000313" key="4">
    <source>
        <dbReference type="Proteomes" id="UP000321157"/>
    </source>
</evidence>
<dbReference type="PANTHER" id="PTHR11895:SF7">
    <property type="entry name" value="GLUTAMYL-TRNA(GLN) AMIDOTRANSFERASE SUBUNIT A, MITOCHONDRIAL"/>
    <property type="match status" value="1"/>
</dbReference>
<keyword evidence="4" id="KW-1185">Reference proteome</keyword>
<comment type="similarity">
    <text evidence="1">Belongs to the amidase family.</text>
</comment>
<reference evidence="3 4" key="1">
    <citation type="submission" date="2019-07" db="EMBL/GenBank/DDBJ databases">
        <title>Whole genome shotgun sequence of Aneurinibacillus danicus NBRC 102444.</title>
        <authorList>
            <person name="Hosoyama A."/>
            <person name="Uohara A."/>
            <person name="Ohji S."/>
            <person name="Ichikawa N."/>
        </authorList>
    </citation>
    <scope>NUCLEOTIDE SEQUENCE [LARGE SCALE GENOMIC DNA]</scope>
    <source>
        <strain evidence="3 4">NBRC 102444</strain>
    </source>
</reference>
<dbReference type="SUPFAM" id="SSF75304">
    <property type="entry name" value="Amidase signature (AS) enzymes"/>
    <property type="match status" value="1"/>
</dbReference>
<dbReference type="Gene3D" id="3.90.1300.10">
    <property type="entry name" value="Amidase signature (AS) domain"/>
    <property type="match status" value="1"/>
</dbReference>
<dbReference type="AlphaFoldDB" id="A0A511V5J4"/>